<reference evidence="2 3" key="1">
    <citation type="journal article" date="2020" name="Genome Biol. Evol.">
        <title>Comparative genomics of strictly vertically transmitted, feminizing microsporidia endosymbionts of amphipod crustaceans.</title>
        <authorList>
            <person name="Cormier A."/>
            <person name="Chebbi M.A."/>
            <person name="Giraud I."/>
            <person name="Wattier R."/>
            <person name="Teixeira M."/>
            <person name="Gilbert C."/>
            <person name="Rigaud T."/>
            <person name="Cordaux R."/>
        </authorList>
    </citation>
    <scope>NUCLEOTIDE SEQUENCE [LARGE SCALE GENOMIC DNA]</scope>
    <source>
        <strain evidence="2 3">Ou3-Ou53</strain>
    </source>
</reference>
<evidence type="ECO:0000313" key="3">
    <source>
        <dbReference type="Proteomes" id="UP000740883"/>
    </source>
</evidence>
<protein>
    <submittedName>
        <fullName evidence="2">Uncharacterized protein</fullName>
    </submittedName>
</protein>
<feature type="region of interest" description="Disordered" evidence="1">
    <location>
        <begin position="58"/>
        <end position="91"/>
    </location>
</feature>
<sequence>MLFFVKTAFSLPPILLQQDDEMCGGHVQENKEAFLNGYPNDSRDEIVFGYLNRKQNNNFIPKESHNSRDVSGTSRSSMECSRNRKRHHEGVSAEPLAKIIKKDIYKKPISKANINITDNGLNLKRKISDETDSTPKRLRTYEESTFTNKLEESIRSKQRFNTTEVSKIITKLLNLKNSNSNASSFFNKIIQCCDAVDYRKFLSKVDRDDELTSFIENYKSFMRLEVLHLRPQPNLLTEGHCSFTKLHHLYNITYMGNSNLFRTCCDYTPLHDFNVSKLDRDSYGVFYGDNSRIYSFIFDECVEKSTLLLFIQSQLMSLRFRYEDIPELICLEMMIPNLVEMRTLIKIYFYLKLIEKAKTRIVVFNIVKEIMNLLGRYNIPRSLVEAGHLPIIDLNMKLLCVGFNLLPADERQILSYEIQTNPANIKNIIENNFFEINQIVLKALITKLVYFLEGDVGEIKVLLEKDYNNLDTRRMWDVSVILYSFITGREKDLEFLYTLLLA</sequence>
<gene>
    <name evidence="2" type="ORF">NGRA_1404</name>
</gene>
<comment type="caution">
    <text evidence="2">The sequence shown here is derived from an EMBL/GenBank/DDBJ whole genome shotgun (WGS) entry which is preliminary data.</text>
</comment>
<evidence type="ECO:0000256" key="1">
    <source>
        <dbReference type="SAM" id="MobiDB-lite"/>
    </source>
</evidence>
<dbReference type="Proteomes" id="UP000740883">
    <property type="component" value="Unassembled WGS sequence"/>
</dbReference>
<feature type="compositionally biased region" description="Polar residues" evidence="1">
    <location>
        <begin position="69"/>
        <end position="80"/>
    </location>
</feature>
<evidence type="ECO:0000313" key="2">
    <source>
        <dbReference type="EMBL" id="KAF9763245.1"/>
    </source>
</evidence>
<organism evidence="2 3">
    <name type="scientific">Nosema granulosis</name>
    <dbReference type="NCBI Taxonomy" id="83296"/>
    <lineage>
        <taxon>Eukaryota</taxon>
        <taxon>Fungi</taxon>
        <taxon>Fungi incertae sedis</taxon>
        <taxon>Microsporidia</taxon>
        <taxon>Nosematidae</taxon>
        <taxon>Nosema</taxon>
    </lineage>
</organism>
<keyword evidence="3" id="KW-1185">Reference proteome</keyword>
<dbReference type="EMBL" id="SBJO01000088">
    <property type="protein sequence ID" value="KAF9763245.1"/>
    <property type="molecule type" value="Genomic_DNA"/>
</dbReference>
<proteinExistence type="predicted"/>
<name>A0A9P6GYH7_9MICR</name>
<dbReference type="AlphaFoldDB" id="A0A9P6GYH7"/>
<accession>A0A9P6GYH7</accession>